<organism evidence="1">
    <name type="scientific">Sesamum radiatum</name>
    <name type="common">Black benniseed</name>
    <dbReference type="NCBI Taxonomy" id="300843"/>
    <lineage>
        <taxon>Eukaryota</taxon>
        <taxon>Viridiplantae</taxon>
        <taxon>Streptophyta</taxon>
        <taxon>Embryophyta</taxon>
        <taxon>Tracheophyta</taxon>
        <taxon>Spermatophyta</taxon>
        <taxon>Magnoliopsida</taxon>
        <taxon>eudicotyledons</taxon>
        <taxon>Gunneridae</taxon>
        <taxon>Pentapetalae</taxon>
        <taxon>asterids</taxon>
        <taxon>lamiids</taxon>
        <taxon>Lamiales</taxon>
        <taxon>Pedaliaceae</taxon>
        <taxon>Sesamum</taxon>
    </lineage>
</organism>
<dbReference type="InterPro" id="IPR016197">
    <property type="entry name" value="Chromo-like_dom_sf"/>
</dbReference>
<comment type="caution">
    <text evidence="1">The sequence shown here is derived from an EMBL/GenBank/DDBJ whole genome shotgun (WGS) entry which is preliminary data.</text>
</comment>
<evidence type="ECO:0000313" key="1">
    <source>
        <dbReference type="EMBL" id="KAL0325226.1"/>
    </source>
</evidence>
<dbReference type="EMBL" id="JACGWJ010000023">
    <property type="protein sequence ID" value="KAL0325226.1"/>
    <property type="molecule type" value="Genomic_DNA"/>
</dbReference>
<proteinExistence type="predicted"/>
<protein>
    <submittedName>
        <fullName evidence="1">Uncharacterized protein</fullName>
    </submittedName>
</protein>
<reference evidence="1" key="1">
    <citation type="submission" date="2020-06" db="EMBL/GenBank/DDBJ databases">
        <authorList>
            <person name="Li T."/>
            <person name="Hu X."/>
            <person name="Zhang T."/>
            <person name="Song X."/>
            <person name="Zhang H."/>
            <person name="Dai N."/>
            <person name="Sheng W."/>
            <person name="Hou X."/>
            <person name="Wei L."/>
        </authorList>
    </citation>
    <scope>NUCLEOTIDE SEQUENCE</scope>
    <source>
        <strain evidence="1">G02</strain>
        <tissue evidence="1">Leaf</tissue>
    </source>
</reference>
<reference evidence="1" key="2">
    <citation type="journal article" date="2024" name="Plant">
        <title>Genomic evolution and insights into agronomic trait innovations of Sesamum species.</title>
        <authorList>
            <person name="Miao H."/>
            <person name="Wang L."/>
            <person name="Qu L."/>
            <person name="Liu H."/>
            <person name="Sun Y."/>
            <person name="Le M."/>
            <person name="Wang Q."/>
            <person name="Wei S."/>
            <person name="Zheng Y."/>
            <person name="Lin W."/>
            <person name="Duan Y."/>
            <person name="Cao H."/>
            <person name="Xiong S."/>
            <person name="Wang X."/>
            <person name="Wei L."/>
            <person name="Li C."/>
            <person name="Ma Q."/>
            <person name="Ju M."/>
            <person name="Zhao R."/>
            <person name="Li G."/>
            <person name="Mu C."/>
            <person name="Tian Q."/>
            <person name="Mei H."/>
            <person name="Zhang T."/>
            <person name="Gao T."/>
            <person name="Zhang H."/>
        </authorList>
    </citation>
    <scope>NUCLEOTIDE SEQUENCE</scope>
    <source>
        <strain evidence="1">G02</strain>
    </source>
</reference>
<accession>A0AAW2M5H7</accession>
<dbReference type="AlphaFoldDB" id="A0AAW2M5H7"/>
<name>A0AAW2M5H7_SESRA</name>
<gene>
    <name evidence="1" type="ORF">Sradi_5091900</name>
</gene>
<dbReference type="SUPFAM" id="SSF54160">
    <property type="entry name" value="Chromo domain-like"/>
    <property type="match status" value="1"/>
</dbReference>
<sequence>MGQSKKNKRTNYLVHLAGESEVDATWEWDVTLWQFEAKLNEYWAGKEGLTPPTRKSGFFWWG</sequence>